<evidence type="ECO:0000313" key="2">
    <source>
        <dbReference type="Proteomes" id="UP000887540"/>
    </source>
</evidence>
<evidence type="ECO:0000313" key="3">
    <source>
        <dbReference type="WBParaSite" id="ACRNAN_scaffold1214.g20126.t1"/>
    </source>
</evidence>
<dbReference type="Proteomes" id="UP000887540">
    <property type="component" value="Unplaced"/>
</dbReference>
<evidence type="ECO:0000256" key="1">
    <source>
        <dbReference type="SAM" id="SignalP"/>
    </source>
</evidence>
<accession>A0A914CM35</accession>
<reference evidence="3" key="1">
    <citation type="submission" date="2022-11" db="UniProtKB">
        <authorList>
            <consortium name="WormBaseParasite"/>
        </authorList>
    </citation>
    <scope>IDENTIFICATION</scope>
</reference>
<name>A0A914CM35_9BILA</name>
<feature type="signal peptide" evidence="1">
    <location>
        <begin position="1"/>
        <end position="16"/>
    </location>
</feature>
<dbReference type="AlphaFoldDB" id="A0A914CM35"/>
<keyword evidence="1" id="KW-0732">Signal</keyword>
<proteinExistence type="predicted"/>
<dbReference type="SUPFAM" id="SSF51445">
    <property type="entry name" value="(Trans)glycosidases"/>
    <property type="match status" value="1"/>
</dbReference>
<dbReference type="Gene3D" id="3.20.20.80">
    <property type="entry name" value="Glycosidases"/>
    <property type="match status" value="1"/>
</dbReference>
<dbReference type="WBParaSite" id="ACRNAN_scaffold1214.g20126.t1">
    <property type="protein sequence ID" value="ACRNAN_scaffold1214.g20126.t1"/>
    <property type="gene ID" value="ACRNAN_scaffold1214.g20126"/>
</dbReference>
<dbReference type="InterPro" id="IPR017853">
    <property type="entry name" value="GH"/>
</dbReference>
<protein>
    <submittedName>
        <fullName evidence="3">1,4-beta-xylanase</fullName>
    </submittedName>
</protein>
<organism evidence="2 3">
    <name type="scientific">Acrobeloides nanus</name>
    <dbReference type="NCBI Taxonomy" id="290746"/>
    <lineage>
        <taxon>Eukaryota</taxon>
        <taxon>Metazoa</taxon>
        <taxon>Ecdysozoa</taxon>
        <taxon>Nematoda</taxon>
        <taxon>Chromadorea</taxon>
        <taxon>Rhabditida</taxon>
        <taxon>Tylenchina</taxon>
        <taxon>Cephalobomorpha</taxon>
        <taxon>Cephaloboidea</taxon>
        <taxon>Cephalobidae</taxon>
        <taxon>Acrobeloides</taxon>
    </lineage>
</organism>
<sequence>MIKLLSILLFYSTVSARDRWTEDQANAWYKAQPFIIGSMFIPSDAGNQLEMWQADTFNPTLIDKELSWAGDLGMTTMRIFLHDIAYTEDPFGFKSRLETVIKICAKYGIKPTLTLFDSDWNRFPTAGKQPQPKQGVMLSSNFLIVNQLNG</sequence>
<keyword evidence="2" id="KW-1185">Reference proteome</keyword>
<feature type="chain" id="PRO_5037711299" evidence="1">
    <location>
        <begin position="17"/>
        <end position="150"/>
    </location>
</feature>